<feature type="transmembrane region" description="Helical" evidence="2">
    <location>
        <begin position="167"/>
        <end position="190"/>
    </location>
</feature>
<proteinExistence type="predicted"/>
<keyword evidence="2" id="KW-0812">Transmembrane</keyword>
<reference evidence="3 4" key="1">
    <citation type="submission" date="2020-02" db="EMBL/GenBank/DDBJ databases">
        <title>The whole genome sequence of CPCC 205119.</title>
        <authorList>
            <person name="Jiang Z."/>
        </authorList>
    </citation>
    <scope>NUCLEOTIDE SEQUENCE [LARGE SCALE GENOMIC DNA]</scope>
    <source>
        <strain evidence="3 4">CPCC 205119</strain>
    </source>
</reference>
<comment type="caution">
    <text evidence="3">The sequence shown here is derived from an EMBL/GenBank/DDBJ whole genome shotgun (WGS) entry which is preliminary data.</text>
</comment>
<organism evidence="3 4">
    <name type="scientific">Goekera deserti</name>
    <dbReference type="NCBI Taxonomy" id="2497753"/>
    <lineage>
        <taxon>Bacteria</taxon>
        <taxon>Bacillati</taxon>
        <taxon>Actinomycetota</taxon>
        <taxon>Actinomycetes</taxon>
        <taxon>Geodermatophilales</taxon>
        <taxon>Geodermatophilaceae</taxon>
        <taxon>Goekera</taxon>
    </lineage>
</organism>
<protein>
    <submittedName>
        <fullName evidence="3">Uncharacterized protein</fullName>
    </submittedName>
</protein>
<gene>
    <name evidence="3" type="ORF">G1H19_14495</name>
</gene>
<dbReference type="AlphaFoldDB" id="A0A7K3WFJ3"/>
<dbReference type="EMBL" id="JAAGWK010000021">
    <property type="protein sequence ID" value="NEL55204.1"/>
    <property type="molecule type" value="Genomic_DNA"/>
</dbReference>
<name>A0A7K3WFJ3_9ACTN</name>
<dbReference type="RefSeq" id="WP_152731521.1">
    <property type="nucleotide sequence ID" value="NZ_JAABOZ010000008.1"/>
</dbReference>
<dbReference type="Proteomes" id="UP000470470">
    <property type="component" value="Unassembled WGS sequence"/>
</dbReference>
<accession>A0A7K3WFJ3</accession>
<evidence type="ECO:0000313" key="4">
    <source>
        <dbReference type="Proteomes" id="UP000470470"/>
    </source>
</evidence>
<evidence type="ECO:0000256" key="1">
    <source>
        <dbReference type="SAM" id="MobiDB-lite"/>
    </source>
</evidence>
<keyword evidence="2" id="KW-1133">Transmembrane helix</keyword>
<evidence type="ECO:0000256" key="2">
    <source>
        <dbReference type="SAM" id="Phobius"/>
    </source>
</evidence>
<feature type="transmembrane region" description="Helical" evidence="2">
    <location>
        <begin position="196"/>
        <end position="213"/>
    </location>
</feature>
<evidence type="ECO:0000313" key="3">
    <source>
        <dbReference type="EMBL" id="NEL55204.1"/>
    </source>
</evidence>
<feature type="region of interest" description="Disordered" evidence="1">
    <location>
        <begin position="1"/>
        <end position="98"/>
    </location>
</feature>
<keyword evidence="4" id="KW-1185">Reference proteome</keyword>
<feature type="transmembrane region" description="Helical" evidence="2">
    <location>
        <begin position="102"/>
        <end position="123"/>
    </location>
</feature>
<keyword evidence="2" id="KW-0472">Membrane</keyword>
<feature type="transmembrane region" description="Helical" evidence="2">
    <location>
        <begin position="135"/>
        <end position="155"/>
    </location>
</feature>
<sequence length="218" mass="21982">MPDHPAGTAWPDPAAGPPFGAPDGAPQRGQDPPTAVQPAVGPWQQPTDVVPPSPPGWGAPGREHVRSTGPVDQVPVPPALRPGRVSGPADAGEGSPRARDRAALTGLALAALALVVLQVGLSLRFDDGPRLWEVLPTWSAFATVAVLLLAVPVAARSGRAGGVGAGTAWQVAAGGVACLAAFWVLVVLPFVASDRGFTLTAALALAAGALWLSPGRTR</sequence>